<dbReference type="KEGG" id="tch:CHITON_0306"/>
<gene>
    <name evidence="2" type="ORF">CHITON_0306</name>
</gene>
<dbReference type="EMBL" id="LN999010">
    <property type="protein sequence ID" value="CUX77085.1"/>
    <property type="molecule type" value="Genomic_DNA"/>
</dbReference>
<proteinExistence type="predicted"/>
<reference evidence="3" key="1">
    <citation type="submission" date="2016-01" db="EMBL/GenBank/DDBJ databases">
        <authorList>
            <person name="Vorgias C.E."/>
        </authorList>
    </citation>
    <scope>NUCLEOTIDE SEQUENCE [LARGE SCALE GENOMIC DNA]</scope>
</reference>
<accession>A0A160VQH6</accession>
<evidence type="ECO:0000313" key="3">
    <source>
        <dbReference type="Proteomes" id="UP000093069"/>
    </source>
</evidence>
<protein>
    <submittedName>
        <fullName evidence="2">Uncharacterized protein</fullName>
    </submittedName>
</protein>
<evidence type="ECO:0000256" key="1">
    <source>
        <dbReference type="SAM" id="Phobius"/>
    </source>
</evidence>
<keyword evidence="1" id="KW-1133">Transmembrane helix</keyword>
<name>A0A160VQH6_9EURY</name>
<dbReference type="Proteomes" id="UP000093069">
    <property type="component" value="Chromosome I"/>
</dbReference>
<evidence type="ECO:0000313" key="2">
    <source>
        <dbReference type="EMBL" id="CUX77085.1"/>
    </source>
</evidence>
<organism evidence="2 3">
    <name type="scientific">Thermococcus chitonophagus</name>
    <dbReference type="NCBI Taxonomy" id="54262"/>
    <lineage>
        <taxon>Archaea</taxon>
        <taxon>Methanobacteriati</taxon>
        <taxon>Methanobacteriota</taxon>
        <taxon>Thermococci</taxon>
        <taxon>Thermococcales</taxon>
        <taxon>Thermococcaceae</taxon>
        <taxon>Thermococcus</taxon>
    </lineage>
</organism>
<keyword evidence="1" id="KW-0812">Transmembrane</keyword>
<keyword evidence="1" id="KW-0472">Membrane</keyword>
<feature type="transmembrane region" description="Helical" evidence="1">
    <location>
        <begin position="20"/>
        <end position="40"/>
    </location>
</feature>
<dbReference type="AlphaFoldDB" id="A0A160VQH6"/>
<sequence length="52" mass="5918">MTFLYLTKVKGYTPDDLQKMILMHLLPILAFTALGSIIILKHYGSKPKETHS</sequence>
<dbReference type="STRING" id="54262.CHITON_0306"/>